<accession>A0A1I7G5P7</accession>
<dbReference type="GO" id="GO:0030170">
    <property type="term" value="F:pyridoxal phosphate binding"/>
    <property type="evidence" value="ECO:0007669"/>
    <property type="project" value="UniProtKB-UniRule"/>
</dbReference>
<feature type="domain" description="Aminotransferase class V" evidence="9">
    <location>
        <begin position="32"/>
        <end position="405"/>
    </location>
</feature>
<dbReference type="GO" id="GO:0016829">
    <property type="term" value="F:lyase activity"/>
    <property type="evidence" value="ECO:0007669"/>
    <property type="project" value="UniProtKB-KW"/>
</dbReference>
<evidence type="ECO:0000256" key="5">
    <source>
        <dbReference type="ARBA" id="ARBA00022898"/>
    </source>
</evidence>
<dbReference type="InterPro" id="IPR015422">
    <property type="entry name" value="PyrdxlP-dep_Trfase_small"/>
</dbReference>
<dbReference type="CDD" id="cd06453">
    <property type="entry name" value="SufS_like"/>
    <property type="match status" value="1"/>
</dbReference>
<keyword evidence="10" id="KW-0456">Lyase</keyword>
<dbReference type="InterPro" id="IPR010970">
    <property type="entry name" value="Cys_dSase_SufS"/>
</dbReference>
<gene>
    <name evidence="10" type="ORF">SAMN04489707_100461</name>
</gene>
<comment type="cofactor">
    <cofactor evidence="1 7">
        <name>pyridoxal 5'-phosphate</name>
        <dbReference type="ChEBI" id="CHEBI:597326"/>
    </cofactor>
</comment>
<dbReference type="GO" id="GO:0006534">
    <property type="term" value="P:cysteine metabolic process"/>
    <property type="evidence" value="ECO:0007669"/>
    <property type="project" value="UniProtKB-UniRule"/>
</dbReference>
<dbReference type="RefSeq" id="WP_054254820.1">
    <property type="nucleotide sequence ID" value="NZ_CYIG01000002.1"/>
</dbReference>
<dbReference type="PANTHER" id="PTHR43586">
    <property type="entry name" value="CYSTEINE DESULFURASE"/>
    <property type="match status" value="1"/>
</dbReference>
<dbReference type="PANTHER" id="PTHR43586:SF8">
    <property type="entry name" value="CYSTEINE DESULFURASE 1, CHLOROPLASTIC"/>
    <property type="match status" value="1"/>
</dbReference>
<dbReference type="Proteomes" id="UP000183656">
    <property type="component" value="Unassembled WGS sequence"/>
</dbReference>
<proteinExistence type="inferred from homology"/>
<comment type="catalytic activity">
    <reaction evidence="6 8">
        <text>(sulfur carrier)-H + L-cysteine = (sulfur carrier)-SH + L-alanine</text>
        <dbReference type="Rhea" id="RHEA:43892"/>
        <dbReference type="Rhea" id="RHEA-COMP:14737"/>
        <dbReference type="Rhea" id="RHEA-COMP:14739"/>
        <dbReference type="ChEBI" id="CHEBI:29917"/>
        <dbReference type="ChEBI" id="CHEBI:35235"/>
        <dbReference type="ChEBI" id="CHEBI:57972"/>
        <dbReference type="ChEBI" id="CHEBI:64428"/>
        <dbReference type="EC" id="2.8.1.7"/>
    </reaction>
</comment>
<dbReference type="InterPro" id="IPR015421">
    <property type="entry name" value="PyrdxlP-dep_Trfase_major"/>
</dbReference>
<dbReference type="OrthoDB" id="9808002at2"/>
<comment type="similarity">
    <text evidence="2 8">Belongs to the class-V pyridoxal-phosphate-dependent aminotransferase family. Csd subfamily.</text>
</comment>
<evidence type="ECO:0000256" key="4">
    <source>
        <dbReference type="ARBA" id="ARBA00022679"/>
    </source>
</evidence>
<dbReference type="AlphaFoldDB" id="A0A1I7G5P7"/>
<dbReference type="STRING" id="343013.SAMN04489707_100461"/>
<dbReference type="EC" id="2.8.1.7" evidence="3 8"/>
<evidence type="ECO:0000256" key="2">
    <source>
        <dbReference type="ARBA" id="ARBA00010447"/>
    </source>
</evidence>
<sequence length="417" mass="44076">MADNPIAPLPVEALRAQFPVLAQSIHGQPLAYLDNAATTQTPLAVQQAQLDFERQDRANIHRGVHTLSQRATDAFEQARATLKQFIGAQAEHELVFTSGTTEALNLVAQGLWAAGPGQAWLRPGDRIIVSGLEHHANLLPWQQAARQSGAELAILKPDGAGRLHACDLAALLTPRTRVFALTTCANASGERPPYEALLAQAAQAGALTVLDAAQAVAHDTPVLARLDCDFLAFSGHKMYGPMGTGVLAGRRSALARLHPLRLGGDMVESVQWHTARFAGLPARLEGGTPNVAGAVGLAAAARFIDATGRAAIDAHVRALRALALQGLQGIPGITVLAPHATQAGLVSFVARGVHPHDIGTLLDERGIAVRTGHHCAQPLLEHLGLGPTTRASFALYNTEDEVRRLVQAVARAMEVLQ</sequence>
<protein>
    <recommendedName>
        <fullName evidence="3 8">Cysteine desulfurase</fullName>
        <ecNumber evidence="3 8">2.8.1.7</ecNumber>
    </recommendedName>
</protein>
<evidence type="ECO:0000256" key="6">
    <source>
        <dbReference type="ARBA" id="ARBA00050776"/>
    </source>
</evidence>
<comment type="function">
    <text evidence="8">Catalyzes the removal of elemental sulfur and selenium atoms from L-cysteine, L-cystine, L-selenocysteine, and L-selenocystine to produce L-alanine.</text>
</comment>
<organism evidence="10 11">
    <name type="scientific">Paenacidovorax caeni</name>
    <dbReference type="NCBI Taxonomy" id="343013"/>
    <lineage>
        <taxon>Bacteria</taxon>
        <taxon>Pseudomonadati</taxon>
        <taxon>Pseudomonadota</taxon>
        <taxon>Betaproteobacteria</taxon>
        <taxon>Burkholderiales</taxon>
        <taxon>Comamonadaceae</taxon>
        <taxon>Paenacidovorax</taxon>
    </lineage>
</organism>
<name>A0A1I7G5P7_9BURK</name>
<reference evidence="10 11" key="1">
    <citation type="submission" date="2016-10" db="EMBL/GenBank/DDBJ databases">
        <authorList>
            <person name="de Groot N.N."/>
        </authorList>
    </citation>
    <scope>NUCLEOTIDE SEQUENCE [LARGE SCALE GENOMIC DNA]</scope>
    <source>
        <strain evidence="10 11">R-24608</strain>
    </source>
</reference>
<dbReference type="Pfam" id="PF00266">
    <property type="entry name" value="Aminotran_5"/>
    <property type="match status" value="1"/>
</dbReference>
<keyword evidence="4 8" id="KW-0808">Transferase</keyword>
<dbReference type="InterPro" id="IPR000192">
    <property type="entry name" value="Aminotrans_V_dom"/>
</dbReference>
<evidence type="ECO:0000313" key="10">
    <source>
        <dbReference type="EMBL" id="SFU43738.1"/>
    </source>
</evidence>
<evidence type="ECO:0000256" key="8">
    <source>
        <dbReference type="RuleBase" id="RU004506"/>
    </source>
</evidence>
<dbReference type="Gene3D" id="3.40.640.10">
    <property type="entry name" value="Type I PLP-dependent aspartate aminotransferase-like (Major domain)"/>
    <property type="match status" value="1"/>
</dbReference>
<evidence type="ECO:0000256" key="1">
    <source>
        <dbReference type="ARBA" id="ARBA00001933"/>
    </source>
</evidence>
<dbReference type="EMBL" id="FPBX01000004">
    <property type="protein sequence ID" value="SFU43738.1"/>
    <property type="molecule type" value="Genomic_DNA"/>
</dbReference>
<evidence type="ECO:0000313" key="11">
    <source>
        <dbReference type="Proteomes" id="UP000183656"/>
    </source>
</evidence>
<keyword evidence="5 8" id="KW-0663">Pyridoxal phosphate</keyword>
<evidence type="ECO:0000259" key="9">
    <source>
        <dbReference type="Pfam" id="PF00266"/>
    </source>
</evidence>
<evidence type="ECO:0000256" key="3">
    <source>
        <dbReference type="ARBA" id="ARBA00012239"/>
    </source>
</evidence>
<dbReference type="NCBIfam" id="TIGR01979">
    <property type="entry name" value="sufS"/>
    <property type="match status" value="1"/>
</dbReference>
<keyword evidence="11" id="KW-1185">Reference proteome</keyword>
<evidence type="ECO:0000256" key="7">
    <source>
        <dbReference type="RuleBase" id="RU004504"/>
    </source>
</evidence>
<dbReference type="Gene3D" id="3.90.1150.10">
    <property type="entry name" value="Aspartate Aminotransferase, domain 1"/>
    <property type="match status" value="1"/>
</dbReference>
<dbReference type="InterPro" id="IPR015424">
    <property type="entry name" value="PyrdxlP-dep_Trfase"/>
</dbReference>
<dbReference type="SUPFAM" id="SSF53383">
    <property type="entry name" value="PLP-dependent transferases"/>
    <property type="match status" value="1"/>
</dbReference>
<dbReference type="GO" id="GO:0031071">
    <property type="term" value="F:cysteine desulfurase activity"/>
    <property type="evidence" value="ECO:0007669"/>
    <property type="project" value="UniProtKB-UniRule"/>
</dbReference>
<dbReference type="InterPro" id="IPR020578">
    <property type="entry name" value="Aminotrans_V_PyrdxlP_BS"/>
</dbReference>
<dbReference type="PROSITE" id="PS00595">
    <property type="entry name" value="AA_TRANSFER_CLASS_5"/>
    <property type="match status" value="1"/>
</dbReference>